<sequence>SFVIFRIDPSCVHKRNGESEPVICYNLYCRSLSKCTCKPLVRVIPTITLD</sequence>
<dbReference type="Proteomes" id="UP000230423">
    <property type="component" value="Unassembled WGS sequence"/>
</dbReference>
<evidence type="ECO:0000313" key="2">
    <source>
        <dbReference type="Proteomes" id="UP000230423"/>
    </source>
</evidence>
<dbReference type="OrthoDB" id="5863934at2759"/>
<feature type="non-terminal residue" evidence="1">
    <location>
        <position position="1"/>
    </location>
</feature>
<accession>A0A2G9TZZ4</accession>
<protein>
    <submittedName>
        <fullName evidence="1">Uncharacterized protein</fullName>
    </submittedName>
</protein>
<proteinExistence type="predicted"/>
<reference evidence="1 2" key="1">
    <citation type="submission" date="2015-09" db="EMBL/GenBank/DDBJ databases">
        <title>Draft genome of the parasitic nematode Teladorsagia circumcincta isolate WARC Sus (inbred).</title>
        <authorList>
            <person name="Mitreva M."/>
        </authorList>
    </citation>
    <scope>NUCLEOTIDE SEQUENCE [LARGE SCALE GENOMIC DNA]</scope>
    <source>
        <strain evidence="1 2">S</strain>
    </source>
</reference>
<name>A0A2G9TZZ4_TELCI</name>
<keyword evidence="2" id="KW-1185">Reference proteome</keyword>
<evidence type="ECO:0000313" key="1">
    <source>
        <dbReference type="EMBL" id="PIO62800.1"/>
    </source>
</evidence>
<dbReference type="AlphaFoldDB" id="A0A2G9TZZ4"/>
<dbReference type="EMBL" id="KZ351647">
    <property type="protein sequence ID" value="PIO62800.1"/>
    <property type="molecule type" value="Genomic_DNA"/>
</dbReference>
<gene>
    <name evidence="1" type="ORF">TELCIR_15628</name>
</gene>
<organism evidence="1 2">
    <name type="scientific">Teladorsagia circumcincta</name>
    <name type="common">Brown stomach worm</name>
    <name type="synonym">Ostertagia circumcincta</name>
    <dbReference type="NCBI Taxonomy" id="45464"/>
    <lineage>
        <taxon>Eukaryota</taxon>
        <taxon>Metazoa</taxon>
        <taxon>Ecdysozoa</taxon>
        <taxon>Nematoda</taxon>
        <taxon>Chromadorea</taxon>
        <taxon>Rhabditida</taxon>
        <taxon>Rhabditina</taxon>
        <taxon>Rhabditomorpha</taxon>
        <taxon>Strongyloidea</taxon>
        <taxon>Trichostrongylidae</taxon>
        <taxon>Teladorsagia</taxon>
    </lineage>
</organism>